<dbReference type="GO" id="GO:0016020">
    <property type="term" value="C:membrane"/>
    <property type="evidence" value="ECO:0007669"/>
    <property type="project" value="UniProtKB-SubCell"/>
</dbReference>
<evidence type="ECO:0000256" key="5">
    <source>
        <dbReference type="SAM" id="MobiDB-lite"/>
    </source>
</evidence>
<feature type="transmembrane region" description="Helical" evidence="6">
    <location>
        <begin position="134"/>
        <end position="157"/>
    </location>
</feature>
<feature type="transmembrane region" description="Helical" evidence="6">
    <location>
        <begin position="251"/>
        <end position="272"/>
    </location>
</feature>
<organism evidence="8 9">
    <name type="scientific">Athelia psychrophila</name>
    <dbReference type="NCBI Taxonomy" id="1759441"/>
    <lineage>
        <taxon>Eukaryota</taxon>
        <taxon>Fungi</taxon>
        <taxon>Dikarya</taxon>
        <taxon>Basidiomycota</taxon>
        <taxon>Agaricomycotina</taxon>
        <taxon>Agaricomycetes</taxon>
        <taxon>Agaricomycetidae</taxon>
        <taxon>Atheliales</taxon>
        <taxon>Atheliaceae</taxon>
        <taxon>Athelia</taxon>
    </lineage>
</organism>
<name>A0A166XE22_9AGAM</name>
<dbReference type="InterPro" id="IPR058650">
    <property type="entry name" value="Msy1/2-like"/>
</dbReference>
<evidence type="ECO:0000313" key="9">
    <source>
        <dbReference type="Proteomes" id="UP000076532"/>
    </source>
</evidence>
<evidence type="ECO:0000256" key="6">
    <source>
        <dbReference type="SAM" id="Phobius"/>
    </source>
</evidence>
<keyword evidence="4 6" id="KW-0472">Membrane</keyword>
<dbReference type="Pfam" id="PF25886">
    <property type="entry name" value="Msy1"/>
    <property type="match status" value="1"/>
</dbReference>
<evidence type="ECO:0000256" key="3">
    <source>
        <dbReference type="ARBA" id="ARBA00022989"/>
    </source>
</evidence>
<dbReference type="InterPro" id="IPR002048">
    <property type="entry name" value="EF_hand_dom"/>
</dbReference>
<evidence type="ECO:0000256" key="4">
    <source>
        <dbReference type="ARBA" id="ARBA00023136"/>
    </source>
</evidence>
<evidence type="ECO:0000313" key="8">
    <source>
        <dbReference type="EMBL" id="KZP34688.1"/>
    </source>
</evidence>
<dbReference type="Proteomes" id="UP000076532">
    <property type="component" value="Unassembled WGS sequence"/>
</dbReference>
<keyword evidence="3 6" id="KW-1133">Transmembrane helix</keyword>
<dbReference type="Gene3D" id="2.30.30.60">
    <property type="match status" value="1"/>
</dbReference>
<protein>
    <recommendedName>
        <fullName evidence="7">EF-hand domain-containing protein</fullName>
    </recommendedName>
</protein>
<feature type="transmembrane region" description="Helical" evidence="6">
    <location>
        <begin position="169"/>
        <end position="188"/>
    </location>
</feature>
<dbReference type="OrthoDB" id="544685at2759"/>
<feature type="compositionally biased region" description="Polar residues" evidence="5">
    <location>
        <begin position="34"/>
        <end position="45"/>
    </location>
</feature>
<dbReference type="AlphaFoldDB" id="A0A166XE22"/>
<evidence type="ECO:0000256" key="2">
    <source>
        <dbReference type="ARBA" id="ARBA00022692"/>
    </source>
</evidence>
<dbReference type="PROSITE" id="PS00018">
    <property type="entry name" value="EF_HAND_1"/>
    <property type="match status" value="1"/>
</dbReference>
<accession>A0A166XE22</accession>
<gene>
    <name evidence="8" type="ORF">FIBSPDRAFT_846805</name>
</gene>
<feature type="region of interest" description="Disordered" evidence="5">
    <location>
        <begin position="1"/>
        <end position="64"/>
    </location>
</feature>
<feature type="domain" description="EF-hand" evidence="7">
    <location>
        <begin position="418"/>
        <end position="453"/>
    </location>
</feature>
<feature type="transmembrane region" description="Helical" evidence="6">
    <location>
        <begin position="474"/>
        <end position="499"/>
    </location>
</feature>
<proteinExistence type="predicted"/>
<dbReference type="GO" id="GO:0006874">
    <property type="term" value="P:intracellular calcium ion homeostasis"/>
    <property type="evidence" value="ECO:0007669"/>
    <property type="project" value="TreeGrafter"/>
</dbReference>
<dbReference type="InterPro" id="IPR010920">
    <property type="entry name" value="LSM_dom_sf"/>
</dbReference>
<dbReference type="InterPro" id="IPR023408">
    <property type="entry name" value="MscS_beta-dom_sf"/>
</dbReference>
<keyword evidence="2 6" id="KW-0812">Transmembrane</keyword>
<sequence length="670" mass="74252">MAMRPEYRTAQSSETFRDGMADGGYGPNGWTMHSPRSNAPLNAPNQYPPPFPSQGGVSGLPTYDQEKTAGFTRAPDQGAARPKSGGTSSWDLRSEFKKFEQDYEQFEPRNASAAHLAYADGDLPKNKLARFYNYLLNVSIVTRWIMFIVPILDIIWIPVWTVTLDWWSIWLTVIWCGWWACLAFSRVIPHILRGTIGLVAVGLRRYIDWLTALSRYIALFGWSLANFVTFQPLISVQQHKPAQGGSTASEAILSLISKLLFGVMLCSALLLAEKLAIQIIASKFHEQSYAGRIANQKFAVEVLVTLYRNSNDIPGRSDTLNGGVHAQKGANARDPRRFVKQALKGVRMAATTTTMAFGNVASEIAGTSVLQPNSPSAMVKTALESANKSRLLARRLYYSFTRAENSHFYVQDINLLFTSPEAADAAYALFDKDANGDVSRDEMEMTCMELHREQLSIEHSLQDMDSAVGKLDNLFMCLYVVITLLIMAVTLEAQLATLITGAGTVILGLSWLIGGSLQEVLTSIIFLFVKHPFDVGDRVAILTATYTVKEINLLSTVFIDSTGCCVQAPNVVLNAAYIQNMRRSGLMTETFTFDVAFDTTFEKLEALRETMIVFLLKERRDFLPSFDVTVSDFADQAMLTLTADIKYKSNWQQGALKGGCCAFSSLVPCL</sequence>
<dbReference type="GO" id="GO:0005262">
    <property type="term" value="F:calcium channel activity"/>
    <property type="evidence" value="ECO:0007669"/>
    <property type="project" value="TreeGrafter"/>
</dbReference>
<dbReference type="GO" id="GO:0005509">
    <property type="term" value="F:calcium ion binding"/>
    <property type="evidence" value="ECO:0007669"/>
    <property type="project" value="InterPro"/>
</dbReference>
<comment type="subcellular location">
    <subcellularLocation>
        <location evidence="1">Membrane</location>
    </subcellularLocation>
</comment>
<dbReference type="PROSITE" id="PS50222">
    <property type="entry name" value="EF_HAND_2"/>
    <property type="match status" value="1"/>
</dbReference>
<keyword evidence="9" id="KW-1185">Reference proteome</keyword>
<dbReference type="Pfam" id="PF00924">
    <property type="entry name" value="MS_channel_2nd"/>
    <property type="match status" value="1"/>
</dbReference>
<dbReference type="PANTHER" id="PTHR31323:SF15">
    <property type="entry name" value="MECHANOSENSITIVE ION CHANNEL PROTEIN MSY1"/>
    <property type="match status" value="1"/>
</dbReference>
<evidence type="ECO:0000259" key="7">
    <source>
        <dbReference type="PROSITE" id="PS50222"/>
    </source>
</evidence>
<dbReference type="SUPFAM" id="SSF50182">
    <property type="entry name" value="Sm-like ribonucleoproteins"/>
    <property type="match status" value="1"/>
</dbReference>
<reference evidence="8 9" key="1">
    <citation type="journal article" date="2016" name="Mol. Biol. Evol.">
        <title>Comparative Genomics of Early-Diverging Mushroom-Forming Fungi Provides Insights into the Origins of Lignocellulose Decay Capabilities.</title>
        <authorList>
            <person name="Nagy L.G."/>
            <person name="Riley R."/>
            <person name="Tritt A."/>
            <person name="Adam C."/>
            <person name="Daum C."/>
            <person name="Floudas D."/>
            <person name="Sun H."/>
            <person name="Yadav J.S."/>
            <person name="Pangilinan J."/>
            <person name="Larsson K.H."/>
            <person name="Matsuura K."/>
            <person name="Barry K."/>
            <person name="Labutti K."/>
            <person name="Kuo R."/>
            <person name="Ohm R.A."/>
            <person name="Bhattacharya S.S."/>
            <person name="Shirouzu T."/>
            <person name="Yoshinaga Y."/>
            <person name="Martin F.M."/>
            <person name="Grigoriev I.V."/>
            <person name="Hibbett D.S."/>
        </authorList>
    </citation>
    <scope>NUCLEOTIDE SEQUENCE [LARGE SCALE GENOMIC DNA]</scope>
    <source>
        <strain evidence="8 9">CBS 109695</strain>
    </source>
</reference>
<dbReference type="InterPro" id="IPR018247">
    <property type="entry name" value="EF_Hand_1_Ca_BS"/>
</dbReference>
<feature type="transmembrane region" description="Helical" evidence="6">
    <location>
        <begin position="209"/>
        <end position="231"/>
    </location>
</feature>
<dbReference type="EMBL" id="KV417480">
    <property type="protein sequence ID" value="KZP34688.1"/>
    <property type="molecule type" value="Genomic_DNA"/>
</dbReference>
<evidence type="ECO:0000256" key="1">
    <source>
        <dbReference type="ARBA" id="ARBA00004370"/>
    </source>
</evidence>
<feature type="transmembrane region" description="Helical" evidence="6">
    <location>
        <begin position="505"/>
        <end position="529"/>
    </location>
</feature>
<dbReference type="PANTHER" id="PTHR31323">
    <property type="entry name" value="MECHANOSENSITIVE ION CHANNEL PROTEIN MSY2"/>
    <property type="match status" value="1"/>
</dbReference>
<dbReference type="InterPro" id="IPR006685">
    <property type="entry name" value="MscS_channel_2nd"/>
</dbReference>